<dbReference type="Gene3D" id="3.30.420.40">
    <property type="match status" value="2"/>
</dbReference>
<keyword evidence="11" id="KW-1185">Reference proteome</keyword>
<dbReference type="GO" id="GO:0004370">
    <property type="term" value="F:glycerol kinase activity"/>
    <property type="evidence" value="ECO:0007669"/>
    <property type="project" value="TreeGrafter"/>
</dbReference>
<keyword evidence="6" id="KW-1015">Disulfide bond</keyword>
<evidence type="ECO:0000256" key="4">
    <source>
        <dbReference type="ARBA" id="ARBA00022777"/>
    </source>
</evidence>
<dbReference type="PANTHER" id="PTHR10196">
    <property type="entry name" value="SUGAR KINASE"/>
    <property type="match status" value="1"/>
</dbReference>
<dbReference type="InterPro" id="IPR018484">
    <property type="entry name" value="FGGY_N"/>
</dbReference>
<protein>
    <submittedName>
        <fullName evidence="10">Rhamnulokinase</fullName>
        <ecNumber evidence="10">2.7.1.5</ecNumber>
    </submittedName>
</protein>
<keyword evidence="5" id="KW-0067">ATP-binding</keyword>
<organism evidence="10 11">
    <name type="scientific">Halothermothrix orenii (strain H 168 / OCM 544 / DSM 9562)</name>
    <dbReference type="NCBI Taxonomy" id="373903"/>
    <lineage>
        <taxon>Bacteria</taxon>
        <taxon>Bacillati</taxon>
        <taxon>Bacillota</taxon>
        <taxon>Clostridia</taxon>
        <taxon>Halanaerobiales</taxon>
        <taxon>Halothermotrichaceae</taxon>
        <taxon>Halothermothrix</taxon>
    </lineage>
</organism>
<dbReference type="InterPro" id="IPR013449">
    <property type="entry name" value="Rhamnulokinase"/>
</dbReference>
<dbReference type="HOGENOM" id="CLU_039395_0_1_9"/>
<name>B8CWP7_HALOH</name>
<keyword evidence="3" id="KW-0547">Nucleotide-binding</keyword>
<dbReference type="PANTHER" id="PTHR10196:SF93">
    <property type="entry name" value="L-RHAMNULOKINASE"/>
    <property type="match status" value="1"/>
</dbReference>
<keyword evidence="4 10" id="KW-0418">Kinase</keyword>
<evidence type="ECO:0000256" key="6">
    <source>
        <dbReference type="ARBA" id="ARBA00023157"/>
    </source>
</evidence>
<feature type="domain" description="Carbohydrate kinase FGGY N-terminal" evidence="8">
    <location>
        <begin position="8"/>
        <end position="247"/>
    </location>
</feature>
<dbReference type="InterPro" id="IPR018485">
    <property type="entry name" value="FGGY_C"/>
</dbReference>
<reference evidence="10 11" key="1">
    <citation type="journal article" date="2009" name="PLoS ONE">
        <title>Genome analysis of the anaerobic thermohalophilic bacterium Halothermothrix orenii.</title>
        <authorList>
            <person name="Mavromatis K."/>
            <person name="Ivanova N."/>
            <person name="Anderson I."/>
            <person name="Lykidis A."/>
            <person name="Hooper S.D."/>
            <person name="Sun H."/>
            <person name="Kunin V."/>
            <person name="Lapidus A."/>
            <person name="Hugenholtz P."/>
            <person name="Patel B."/>
            <person name="Kyrpides N.C."/>
        </authorList>
    </citation>
    <scope>NUCLEOTIDE SEQUENCE [LARGE SCALE GENOMIC DNA]</scope>
    <source>
        <strain evidence="11">H 168 / OCM 544 / DSM 9562</strain>
    </source>
</reference>
<dbReference type="GO" id="GO:0005829">
    <property type="term" value="C:cytosol"/>
    <property type="evidence" value="ECO:0007669"/>
    <property type="project" value="TreeGrafter"/>
</dbReference>
<dbReference type="GO" id="GO:0006071">
    <property type="term" value="P:glycerol metabolic process"/>
    <property type="evidence" value="ECO:0007669"/>
    <property type="project" value="TreeGrafter"/>
</dbReference>
<evidence type="ECO:0000313" key="10">
    <source>
        <dbReference type="EMBL" id="ACL69716.1"/>
    </source>
</evidence>
<dbReference type="GO" id="GO:0008993">
    <property type="term" value="F:rhamnulokinase activity"/>
    <property type="evidence" value="ECO:0007669"/>
    <property type="project" value="UniProtKB-EC"/>
</dbReference>
<dbReference type="RefSeq" id="WP_012635902.1">
    <property type="nucleotide sequence ID" value="NC_011899.1"/>
</dbReference>
<evidence type="ECO:0000256" key="7">
    <source>
        <dbReference type="ARBA" id="ARBA00023308"/>
    </source>
</evidence>
<proteinExistence type="inferred from homology"/>
<dbReference type="EMBL" id="CP001098">
    <property type="protein sequence ID" value="ACL69716.1"/>
    <property type="molecule type" value="Genomic_DNA"/>
</dbReference>
<evidence type="ECO:0000256" key="2">
    <source>
        <dbReference type="ARBA" id="ARBA00022679"/>
    </source>
</evidence>
<evidence type="ECO:0000256" key="3">
    <source>
        <dbReference type="ARBA" id="ARBA00022741"/>
    </source>
</evidence>
<dbReference type="CDD" id="cd07771">
    <property type="entry name" value="ASKHA_NBD_FGGY_RhaB-like"/>
    <property type="match status" value="1"/>
</dbReference>
<feature type="domain" description="Carbohydrate kinase FGGY C-terminal" evidence="9">
    <location>
        <begin position="261"/>
        <end position="451"/>
    </location>
</feature>
<dbReference type="Pfam" id="PF00370">
    <property type="entry name" value="FGGY_N"/>
    <property type="match status" value="1"/>
</dbReference>
<evidence type="ECO:0000256" key="5">
    <source>
        <dbReference type="ARBA" id="ARBA00022840"/>
    </source>
</evidence>
<dbReference type="AlphaFoldDB" id="B8CWP7"/>
<dbReference type="KEGG" id="hor:Hore_09600"/>
<evidence type="ECO:0000313" key="11">
    <source>
        <dbReference type="Proteomes" id="UP000000719"/>
    </source>
</evidence>
<dbReference type="Pfam" id="PF02782">
    <property type="entry name" value="FGGY_C"/>
    <property type="match status" value="1"/>
</dbReference>
<dbReference type="SUPFAM" id="SSF53067">
    <property type="entry name" value="Actin-like ATPase domain"/>
    <property type="match status" value="2"/>
</dbReference>
<evidence type="ECO:0000259" key="8">
    <source>
        <dbReference type="Pfam" id="PF00370"/>
    </source>
</evidence>
<gene>
    <name evidence="10" type="ordered locus">Hore_09600</name>
</gene>
<keyword evidence="2 10" id="KW-0808">Transferase</keyword>
<accession>B8CWP7</accession>
<dbReference type="EC" id="2.7.1.5" evidence="10"/>
<comment type="similarity">
    <text evidence="1">Belongs to the FGGY kinase family.</text>
</comment>
<evidence type="ECO:0000259" key="9">
    <source>
        <dbReference type="Pfam" id="PF02782"/>
    </source>
</evidence>
<dbReference type="GO" id="GO:0019301">
    <property type="term" value="P:rhamnose catabolic process"/>
    <property type="evidence" value="ECO:0007669"/>
    <property type="project" value="InterPro"/>
</dbReference>
<dbReference type="STRING" id="373903.Hore_09600"/>
<dbReference type="Proteomes" id="UP000000719">
    <property type="component" value="Chromosome"/>
</dbReference>
<dbReference type="OrthoDB" id="9761504at2"/>
<sequence length="476" mass="53943">MNEYLNLLAIDLGASNGRAIIGKYDGNKIKLEEVHKFKNGPERVTNNLYWDILRLFHEVKTGITKASEFTDYNISSLGIDTWGVDYGLLDREGNLLSNPYHYRDNRTDGLLKEIYKKVSKKRIYQLTGIQFMQLNTLVQLYADLKYRPWVLNNAKSLLFTPDLINYFLTGKKYNEFTISSTSQLLNPLTEKWEHELFEELDIPSNIVETLIYPGTKIGNIIPEVKEECGLRGDLPVIAVGSHDTASAVAATPLEDNKNSIYISSGTWSLLGMELDQPIINEKSLKENFTNECGVGKKITFLKNMCGLWMIQECKRIWEREGLDISYSEISKAAMEVDSFIFNVNPDDPRFLNPKNMPLAIKEYCQETEQQIPCNYAEMARGIYESLALNYKRVIDKLEKIVGVKIDKIHMVGGGIKAEILCQFTANVTGKTVIAGPVEATAMGNILAQLMARGEIKNLKEGREIIKNSVELKHYNP</sequence>
<keyword evidence="7" id="KW-0684">Rhamnose metabolism</keyword>
<dbReference type="eggNOG" id="COG1070">
    <property type="taxonomic scope" value="Bacteria"/>
</dbReference>
<evidence type="ECO:0000256" key="1">
    <source>
        <dbReference type="ARBA" id="ARBA00009156"/>
    </source>
</evidence>
<dbReference type="GO" id="GO:0005524">
    <property type="term" value="F:ATP binding"/>
    <property type="evidence" value="ECO:0007669"/>
    <property type="project" value="UniProtKB-KW"/>
</dbReference>
<dbReference type="InterPro" id="IPR043129">
    <property type="entry name" value="ATPase_NBD"/>
</dbReference>